<evidence type="ECO:0000259" key="3">
    <source>
        <dbReference type="Pfam" id="PF13579"/>
    </source>
</evidence>
<dbReference type="Gene3D" id="3.40.50.2000">
    <property type="entry name" value="Glycogen Phosphorylase B"/>
    <property type="match status" value="2"/>
</dbReference>
<dbReference type="SUPFAM" id="SSF53756">
    <property type="entry name" value="UDP-Glycosyltransferase/glycogen phosphorylase"/>
    <property type="match status" value="1"/>
</dbReference>
<protein>
    <submittedName>
        <fullName evidence="4">Glycosyltransferase WbpH</fullName>
    </submittedName>
</protein>
<gene>
    <name evidence="4" type="primary">wbpH</name>
    <name evidence="4" type="ORF">GCM10007160_41680</name>
</gene>
<proteinExistence type="predicted"/>
<evidence type="ECO:0000313" key="5">
    <source>
        <dbReference type="Proteomes" id="UP000653056"/>
    </source>
</evidence>
<accession>A0ABQ2ZEN6</accession>
<feature type="domain" description="Glycosyltransferase subfamily 4-like N-terminal" evidence="3">
    <location>
        <begin position="48"/>
        <end position="164"/>
    </location>
</feature>
<dbReference type="PANTHER" id="PTHR46401">
    <property type="entry name" value="GLYCOSYLTRANSFERASE WBBK-RELATED"/>
    <property type="match status" value="1"/>
</dbReference>
<evidence type="ECO:0000256" key="1">
    <source>
        <dbReference type="ARBA" id="ARBA00022679"/>
    </source>
</evidence>
<comment type="caution">
    <text evidence="4">The sequence shown here is derived from an EMBL/GenBank/DDBJ whole genome shotgun (WGS) entry which is preliminary data.</text>
</comment>
<evidence type="ECO:0000259" key="2">
    <source>
        <dbReference type="Pfam" id="PF00534"/>
    </source>
</evidence>
<dbReference type="EMBL" id="BMXS01000037">
    <property type="protein sequence ID" value="GGY10153.1"/>
    <property type="molecule type" value="Genomic_DNA"/>
</dbReference>
<dbReference type="CDD" id="cd03794">
    <property type="entry name" value="GT4_WbuB-like"/>
    <property type="match status" value="1"/>
</dbReference>
<dbReference type="Pfam" id="PF13579">
    <property type="entry name" value="Glyco_trans_4_4"/>
    <property type="match status" value="1"/>
</dbReference>
<organism evidence="4 5">
    <name type="scientific">Litchfieldella qijiaojingensis</name>
    <dbReference type="NCBI Taxonomy" id="980347"/>
    <lineage>
        <taxon>Bacteria</taxon>
        <taxon>Pseudomonadati</taxon>
        <taxon>Pseudomonadota</taxon>
        <taxon>Gammaproteobacteria</taxon>
        <taxon>Oceanospirillales</taxon>
        <taxon>Halomonadaceae</taxon>
        <taxon>Litchfieldella</taxon>
    </lineage>
</organism>
<dbReference type="Pfam" id="PF00534">
    <property type="entry name" value="Glycos_transf_1"/>
    <property type="match status" value="1"/>
</dbReference>
<dbReference type="PANTHER" id="PTHR46401:SF2">
    <property type="entry name" value="GLYCOSYLTRANSFERASE WBBK-RELATED"/>
    <property type="match status" value="1"/>
</dbReference>
<evidence type="ECO:0000313" key="4">
    <source>
        <dbReference type="EMBL" id="GGY10153.1"/>
    </source>
</evidence>
<name>A0ABQ2ZEN6_9GAMM</name>
<dbReference type="RefSeq" id="WP_189472723.1">
    <property type="nucleotide sequence ID" value="NZ_BMXS01000037.1"/>
</dbReference>
<keyword evidence="1" id="KW-0808">Transferase</keyword>
<sequence>MSVIHFTTVHSRNDIRIRVKQAASLAHYFDEPVYLYVQDGQGNALDSSANVHVIDTGVPSGGRISRMTKGVWRIYRAVRRAKPDVAHFHDPELIPAGLLLKLSGVKVIYDVHEDLPRQILGKHWISPWLRRPVSWAIQTIEWVASRAFDGIVTATPTISRRFPAHKTVTVQNFPILAELVASEPVEYTARPTHVAYVGGITAMRGAKEMVQALEYFAPEQAVRLQLAGSFTPRQLELEVKQITGWERVIAHGWAERNTVSVLLSQVRAGLVLFHPAPNHVDAQPNKMFEYMAAGLPVIASDFPLWRRIVEGAGCGLLVDPLDPKVIAEAIDWLLANPEEAEAMGRRGRQAVEEIYNWERESKTLIGFYKDTLNV</sequence>
<dbReference type="Proteomes" id="UP000653056">
    <property type="component" value="Unassembled WGS sequence"/>
</dbReference>
<keyword evidence="5" id="KW-1185">Reference proteome</keyword>
<feature type="domain" description="Glycosyl transferase family 1" evidence="2">
    <location>
        <begin position="193"/>
        <end position="349"/>
    </location>
</feature>
<dbReference type="InterPro" id="IPR001296">
    <property type="entry name" value="Glyco_trans_1"/>
</dbReference>
<reference evidence="5" key="1">
    <citation type="journal article" date="2019" name="Int. J. Syst. Evol. Microbiol.">
        <title>The Global Catalogue of Microorganisms (GCM) 10K type strain sequencing project: providing services to taxonomists for standard genome sequencing and annotation.</title>
        <authorList>
            <consortium name="The Broad Institute Genomics Platform"/>
            <consortium name="The Broad Institute Genome Sequencing Center for Infectious Disease"/>
            <person name="Wu L."/>
            <person name="Ma J."/>
        </authorList>
    </citation>
    <scope>NUCLEOTIDE SEQUENCE [LARGE SCALE GENOMIC DNA]</scope>
    <source>
        <strain evidence="5">KCTC 22228</strain>
    </source>
</reference>
<dbReference type="InterPro" id="IPR028098">
    <property type="entry name" value="Glyco_trans_4-like_N"/>
</dbReference>